<gene>
    <name evidence="2" type="ORF">BCV70DRAFT_237718</name>
</gene>
<feature type="compositionally biased region" description="Low complexity" evidence="1">
    <location>
        <begin position="411"/>
        <end position="434"/>
    </location>
</feature>
<feature type="compositionally biased region" description="Basic residues" evidence="1">
    <location>
        <begin position="637"/>
        <end position="653"/>
    </location>
</feature>
<keyword evidence="3" id="KW-1185">Reference proteome</keyword>
<feature type="region of interest" description="Disordered" evidence="1">
    <location>
        <begin position="456"/>
        <end position="495"/>
    </location>
</feature>
<dbReference type="AlphaFoldDB" id="A0A317XNH9"/>
<organism evidence="2 3">
    <name type="scientific">Testicularia cyperi</name>
    <dbReference type="NCBI Taxonomy" id="1882483"/>
    <lineage>
        <taxon>Eukaryota</taxon>
        <taxon>Fungi</taxon>
        <taxon>Dikarya</taxon>
        <taxon>Basidiomycota</taxon>
        <taxon>Ustilaginomycotina</taxon>
        <taxon>Ustilaginomycetes</taxon>
        <taxon>Ustilaginales</taxon>
        <taxon>Anthracoideaceae</taxon>
        <taxon>Testicularia</taxon>
    </lineage>
</organism>
<name>A0A317XNH9_9BASI</name>
<accession>A0A317XNH9</accession>
<feature type="compositionally biased region" description="Gly residues" evidence="1">
    <location>
        <begin position="396"/>
        <end position="410"/>
    </location>
</feature>
<feature type="compositionally biased region" description="Low complexity" evidence="1">
    <location>
        <begin position="199"/>
        <end position="209"/>
    </location>
</feature>
<feature type="region of interest" description="Disordered" evidence="1">
    <location>
        <begin position="168"/>
        <end position="187"/>
    </location>
</feature>
<dbReference type="Proteomes" id="UP000246740">
    <property type="component" value="Unassembled WGS sequence"/>
</dbReference>
<proteinExistence type="predicted"/>
<feature type="compositionally biased region" description="Low complexity" evidence="1">
    <location>
        <begin position="598"/>
        <end position="636"/>
    </location>
</feature>
<evidence type="ECO:0000256" key="1">
    <source>
        <dbReference type="SAM" id="MobiDB-lite"/>
    </source>
</evidence>
<dbReference type="EMBL" id="KZ819194">
    <property type="protein sequence ID" value="PWY99855.1"/>
    <property type="molecule type" value="Genomic_DNA"/>
</dbReference>
<evidence type="ECO:0000313" key="3">
    <source>
        <dbReference type="Proteomes" id="UP000246740"/>
    </source>
</evidence>
<feature type="region of interest" description="Disordered" evidence="1">
    <location>
        <begin position="1"/>
        <end position="33"/>
    </location>
</feature>
<evidence type="ECO:0000313" key="2">
    <source>
        <dbReference type="EMBL" id="PWY99855.1"/>
    </source>
</evidence>
<feature type="region of interest" description="Disordered" evidence="1">
    <location>
        <begin position="47"/>
        <end position="93"/>
    </location>
</feature>
<feature type="region of interest" description="Disordered" evidence="1">
    <location>
        <begin position="578"/>
        <end position="685"/>
    </location>
</feature>
<reference evidence="2 3" key="1">
    <citation type="journal article" date="2018" name="Mol. Biol. Evol.">
        <title>Broad Genomic Sampling Reveals a Smut Pathogenic Ancestry of the Fungal Clade Ustilaginomycotina.</title>
        <authorList>
            <person name="Kijpornyongpan T."/>
            <person name="Mondo S.J."/>
            <person name="Barry K."/>
            <person name="Sandor L."/>
            <person name="Lee J."/>
            <person name="Lipzen A."/>
            <person name="Pangilinan J."/>
            <person name="LaButti K."/>
            <person name="Hainaut M."/>
            <person name="Henrissat B."/>
            <person name="Grigoriev I.V."/>
            <person name="Spatafora J.W."/>
            <person name="Aime M.C."/>
        </authorList>
    </citation>
    <scope>NUCLEOTIDE SEQUENCE [LARGE SCALE GENOMIC DNA]</scope>
    <source>
        <strain evidence="2 3">MCA 3645</strain>
    </source>
</reference>
<sequence length="685" mass="71134">MSGISGPWPIAGPTGSASTSASSSAAAGPSSFASTAAPLPFVVKKKRGRFSDGKTTGDASHPEVPAIVQPRSPQMVPRNSSSASSWGVEELSDSDGDYDWSHYAAVHPVSISQEASRSLPSGLRSPDLNADDLVAFSRPAKRAHLETAEDRHTYGQLAGLQIDPSAFGSSLPAHGRPISGRTNSGLTGAFGLGSSLSSSLLSGVSGTAAPPVPPSSPTKSANRSATLDGFGAPSLYRQTVMQAPPTSPTLAARGSLGIAPPASPSTEISALIPTKHANSLELEDSVMRIRKAPSSYEVEPDRIVVTSLDDTSPSSASDDGASEADDDRTPDADTSTESASKESSEFVINNELIEKLEAHRRAVLTGTSDRDNAASSSSRAGGSGSPSGRSRRSGRRSGGGGTGNCGGGLSNLGSMLSSRRRSAQSSASSSGYASPINTDDARGALVLWKDPEEVLRVTSTSVPTSSSPLKPALSSSSPSSLMESSSVPAASADFMSQPPVSFSSGSVSVSARQAASPDGSLAFGFGGASSPATSVHGADSPLYAQQSSLSSSYFPATSSLESHLGSHTARPAAQTWASFGQTSSGSEPQPFHTHYPLQQASLPRQQQQQTYSSNQMSTQHQDRQQQYSQHSSQHFQHPQHQHQYQHQHQHLHHQPFSQQPHHDPGAQPVDLSGHFGPAEEMDLDS</sequence>
<dbReference type="OrthoDB" id="2554051at2759"/>
<feature type="region of interest" description="Disordered" evidence="1">
    <location>
        <begin position="360"/>
        <end position="438"/>
    </location>
</feature>
<feature type="compositionally biased region" description="Low complexity" evidence="1">
    <location>
        <begin position="307"/>
        <end position="319"/>
    </location>
</feature>
<protein>
    <submittedName>
        <fullName evidence="2">Uncharacterized protein</fullName>
    </submittedName>
</protein>
<feature type="compositionally biased region" description="Polar residues" evidence="1">
    <location>
        <begin position="578"/>
        <end position="587"/>
    </location>
</feature>
<feature type="region of interest" description="Disordered" evidence="1">
    <location>
        <begin position="517"/>
        <end position="539"/>
    </location>
</feature>
<feature type="region of interest" description="Disordered" evidence="1">
    <location>
        <begin position="199"/>
        <end position="267"/>
    </location>
</feature>
<feature type="region of interest" description="Disordered" evidence="1">
    <location>
        <begin position="292"/>
        <end position="348"/>
    </location>
</feature>
<dbReference type="InParanoid" id="A0A317XNH9"/>
<feature type="compositionally biased region" description="Low complexity" evidence="1">
    <location>
        <begin position="11"/>
        <end position="33"/>
    </location>
</feature>
<feature type="compositionally biased region" description="Low complexity" evidence="1">
    <location>
        <begin position="457"/>
        <end position="495"/>
    </location>
</feature>